<dbReference type="RefSeq" id="WP_274688957.1">
    <property type="nucleotide sequence ID" value="NZ_JAPMOU010000012.1"/>
</dbReference>
<accession>A0ABT5U8H2</accession>
<reference evidence="1 2" key="1">
    <citation type="submission" date="2022-11" db="EMBL/GenBank/DDBJ databases">
        <title>Spartinivicinus poritis sp. nov., isolated from scleractinian coral Porites lutea.</title>
        <authorList>
            <person name="Zhang G."/>
            <person name="Cai L."/>
            <person name="Wei Q."/>
        </authorList>
    </citation>
    <scope>NUCLEOTIDE SEQUENCE [LARGE SCALE GENOMIC DNA]</scope>
    <source>
        <strain evidence="1 2">A2-2</strain>
    </source>
</reference>
<dbReference type="InterPro" id="IPR007495">
    <property type="entry name" value="NqrM"/>
</dbReference>
<dbReference type="PANTHER" id="PTHR40691">
    <property type="entry name" value="(NA+)-NQR MATURATION NQRM"/>
    <property type="match status" value="1"/>
</dbReference>
<comment type="caution">
    <text evidence="1">The sequence shown here is derived from an EMBL/GenBank/DDBJ whole genome shotgun (WGS) entry which is preliminary data.</text>
</comment>
<evidence type="ECO:0000313" key="2">
    <source>
        <dbReference type="Proteomes" id="UP001528823"/>
    </source>
</evidence>
<evidence type="ECO:0000313" key="1">
    <source>
        <dbReference type="EMBL" id="MDE1462602.1"/>
    </source>
</evidence>
<proteinExistence type="predicted"/>
<name>A0ABT5U8H2_9GAMM</name>
<protein>
    <submittedName>
        <fullName evidence="1">(Na+)-NQR maturation NqrM</fullName>
    </submittedName>
</protein>
<keyword evidence="2" id="KW-1185">Reference proteome</keyword>
<dbReference type="Proteomes" id="UP001528823">
    <property type="component" value="Unassembled WGS sequence"/>
</dbReference>
<organism evidence="1 2">
    <name type="scientific">Spartinivicinus poritis</name>
    <dbReference type="NCBI Taxonomy" id="2994640"/>
    <lineage>
        <taxon>Bacteria</taxon>
        <taxon>Pseudomonadati</taxon>
        <taxon>Pseudomonadota</taxon>
        <taxon>Gammaproteobacteria</taxon>
        <taxon>Oceanospirillales</taxon>
        <taxon>Zooshikellaceae</taxon>
        <taxon>Spartinivicinus</taxon>
    </lineage>
</organism>
<dbReference type="EMBL" id="JAPMOU010000012">
    <property type="protein sequence ID" value="MDE1462602.1"/>
    <property type="molecule type" value="Genomic_DNA"/>
</dbReference>
<dbReference type="PANTHER" id="PTHR40691:SF3">
    <property type="entry name" value="(NA+)-NQR MATURATION NQRM"/>
    <property type="match status" value="1"/>
</dbReference>
<dbReference type="Pfam" id="PF04400">
    <property type="entry name" value="NqrM"/>
    <property type="match status" value="1"/>
</dbReference>
<sequence length="80" mass="8432">MTIFLAFCLMLLIVVAMAIGVILAKKPIKGSCGGISALGMDTACDICGGDQAKCDKEKQQQLSQAEQGDELFYDAGTTNK</sequence>
<gene>
    <name evidence="1" type="primary">nqrM</name>
    <name evidence="1" type="ORF">ORQ98_11535</name>
</gene>